<evidence type="ECO:0000259" key="13">
    <source>
        <dbReference type="PROSITE" id="PS51843"/>
    </source>
</evidence>
<dbReference type="GO" id="GO:0043565">
    <property type="term" value="F:sequence-specific DNA binding"/>
    <property type="evidence" value="ECO:0007669"/>
    <property type="project" value="InterPro"/>
</dbReference>
<keyword evidence="3 10" id="KW-0863">Zinc-finger</keyword>
<keyword evidence="9 10" id="KW-0539">Nucleus</keyword>
<dbReference type="FunFam" id="1.10.565.10:FF:000060">
    <property type="entry name" value="Nuclear hormone receptor family member nhr-8"/>
    <property type="match status" value="1"/>
</dbReference>
<evidence type="ECO:0000256" key="3">
    <source>
        <dbReference type="ARBA" id="ARBA00022771"/>
    </source>
</evidence>
<dbReference type="PANTHER" id="PTHR24082:SF283">
    <property type="entry name" value="NUCLEAR HORMONE RECEPTOR HR96"/>
    <property type="match status" value="1"/>
</dbReference>
<evidence type="ECO:0000313" key="15">
    <source>
        <dbReference type="Proteomes" id="UP000827892"/>
    </source>
</evidence>
<dbReference type="InterPro" id="IPR001628">
    <property type="entry name" value="Znf_hrmn_rcpt"/>
</dbReference>
<evidence type="ECO:0000313" key="14">
    <source>
        <dbReference type="EMBL" id="ULT95209.1"/>
    </source>
</evidence>
<feature type="domain" description="Nuclear receptor" evidence="12">
    <location>
        <begin position="22"/>
        <end position="97"/>
    </location>
</feature>
<keyword evidence="7 10" id="KW-0804">Transcription</keyword>
<dbReference type="PRINTS" id="PR00047">
    <property type="entry name" value="STROIDFINGER"/>
</dbReference>
<evidence type="ECO:0000256" key="10">
    <source>
        <dbReference type="RuleBase" id="RU004334"/>
    </source>
</evidence>
<dbReference type="GO" id="GO:0005634">
    <property type="term" value="C:nucleus"/>
    <property type="evidence" value="ECO:0007669"/>
    <property type="project" value="UniProtKB-SubCell"/>
</dbReference>
<feature type="compositionally biased region" description="Polar residues" evidence="11">
    <location>
        <begin position="238"/>
        <end position="261"/>
    </location>
</feature>
<dbReference type="Pfam" id="PF00104">
    <property type="entry name" value="Hormone_recep"/>
    <property type="match status" value="1"/>
</dbReference>
<reference evidence="14 15" key="1">
    <citation type="submission" date="2022-05" db="EMBL/GenBank/DDBJ databases">
        <title>Chromosome-level reference genomes for two strains of Caenorhabditis briggsae: an improved platform for comparative genomics.</title>
        <authorList>
            <person name="Stevens L."/>
            <person name="Andersen E.C."/>
        </authorList>
    </citation>
    <scope>NUCLEOTIDE SEQUENCE [LARGE SCALE GENOMIC DNA]</scope>
    <source>
        <strain evidence="14">QX1410_ONT</strain>
        <tissue evidence="14">Whole-organism</tissue>
    </source>
</reference>
<comment type="similarity">
    <text evidence="1 10">Belongs to the nuclear hormone receptor family.</text>
</comment>
<dbReference type="SUPFAM" id="SSF57716">
    <property type="entry name" value="Glucocorticoid receptor-like (DNA-binding domain)"/>
    <property type="match status" value="1"/>
</dbReference>
<dbReference type="PROSITE" id="PS00031">
    <property type="entry name" value="NUCLEAR_REC_DBD_1"/>
    <property type="match status" value="1"/>
</dbReference>
<evidence type="ECO:0000256" key="1">
    <source>
        <dbReference type="ARBA" id="ARBA00005993"/>
    </source>
</evidence>
<keyword evidence="8 10" id="KW-0675">Receptor</keyword>
<accession>A0AAE9D4Q1</accession>
<keyword evidence="2 10" id="KW-0479">Metal-binding</keyword>
<dbReference type="OMA" id="FRELHVD"/>
<keyword evidence="5 10" id="KW-0805">Transcription regulation</keyword>
<evidence type="ECO:0000256" key="4">
    <source>
        <dbReference type="ARBA" id="ARBA00022833"/>
    </source>
</evidence>
<keyword evidence="6 10" id="KW-0238">DNA-binding</keyword>
<evidence type="ECO:0000256" key="2">
    <source>
        <dbReference type="ARBA" id="ARBA00022723"/>
    </source>
</evidence>
<organism evidence="14 15">
    <name type="scientific">Caenorhabditis briggsae</name>
    <dbReference type="NCBI Taxonomy" id="6238"/>
    <lineage>
        <taxon>Eukaryota</taxon>
        <taxon>Metazoa</taxon>
        <taxon>Ecdysozoa</taxon>
        <taxon>Nematoda</taxon>
        <taxon>Chromadorea</taxon>
        <taxon>Rhabditida</taxon>
        <taxon>Rhabditina</taxon>
        <taxon>Rhabditomorpha</taxon>
        <taxon>Rhabditoidea</taxon>
        <taxon>Rhabditidae</taxon>
        <taxon>Peloderinae</taxon>
        <taxon>Caenorhabditis</taxon>
    </lineage>
</organism>
<protein>
    <submittedName>
        <fullName evidence="14">Uncharacterized protein</fullName>
    </submittedName>
</protein>
<evidence type="ECO:0000256" key="7">
    <source>
        <dbReference type="ARBA" id="ARBA00023163"/>
    </source>
</evidence>
<dbReference type="InterPro" id="IPR035500">
    <property type="entry name" value="NHR-like_dom_sf"/>
</dbReference>
<evidence type="ECO:0000259" key="12">
    <source>
        <dbReference type="PROSITE" id="PS51030"/>
    </source>
</evidence>
<dbReference type="GO" id="GO:0003700">
    <property type="term" value="F:DNA-binding transcription factor activity"/>
    <property type="evidence" value="ECO:0007669"/>
    <property type="project" value="InterPro"/>
</dbReference>
<evidence type="ECO:0000256" key="9">
    <source>
        <dbReference type="ARBA" id="ARBA00023242"/>
    </source>
</evidence>
<feature type="region of interest" description="Disordered" evidence="11">
    <location>
        <begin position="236"/>
        <end position="263"/>
    </location>
</feature>
<name>A0AAE9D4Q1_CAEBR</name>
<dbReference type="Gene3D" id="3.30.50.10">
    <property type="entry name" value="Erythroid Transcription Factor GATA-1, subunit A"/>
    <property type="match status" value="1"/>
</dbReference>
<dbReference type="SMART" id="SM00430">
    <property type="entry name" value="HOLI"/>
    <property type="match status" value="1"/>
</dbReference>
<dbReference type="EMBL" id="CP090894">
    <property type="protein sequence ID" value="ULT95209.1"/>
    <property type="molecule type" value="Genomic_DNA"/>
</dbReference>
<dbReference type="AlphaFoldDB" id="A0AAE9D4Q1"/>
<evidence type="ECO:0000256" key="6">
    <source>
        <dbReference type="ARBA" id="ARBA00023125"/>
    </source>
</evidence>
<keyword evidence="4 10" id="KW-0862">Zinc</keyword>
<dbReference type="PROSITE" id="PS51843">
    <property type="entry name" value="NR_LBD"/>
    <property type="match status" value="1"/>
</dbReference>
<evidence type="ECO:0000256" key="11">
    <source>
        <dbReference type="SAM" id="MobiDB-lite"/>
    </source>
</evidence>
<dbReference type="PROSITE" id="PS51030">
    <property type="entry name" value="NUCLEAR_REC_DBD_2"/>
    <property type="match status" value="1"/>
</dbReference>
<sequence length="576" mass="65380">MASSPSVDDSRRSAVPPKEPNGRICTVCCDRANGYNFGVLTCESCKAFFRRNAAKHKDIKCPFSDSCQITSASRKFCQACRLNKCFAVGMSSEWLNDIKPKTSGSGKFKRKKPETKSQLKLEVEDTEDYIENEEEEQISVPKALLEKLINRANEKPKDHCICKCQCGFYPTSQRLTAYTPEDQTIVVCSLMNTFKSFRIFQSSTVTKNSFSQPSHHSDSFSYSSSSSTLSPMSVISCAPSSHDSRSYSTPQIVPQSPSNYRVSPPSMPASITDMSPQMTSQYPQMFSPFQFNFMSQLSCSNSFLNFPPPMPERSWSPVQSVQVEPLNEAVPSVLIKKIHLKIDKYLGILTREEMTLLEELHIQNEPLNAPLIKWHNPDSIDGVFKIIEEALRRIVNMACQLSLFRELHVDDRKNLLKSGFGELLIVRGLMAYDRSDNSWNHSFGVGGKMEVKVDVLKNPKLEEHYKAHVNLIATFGDDVRNNENLMLCFNAAVIFHPHLTTLRESNRVHATQAKYFQMLLKLLTFEYGKEKADIAYSNLLHQVVELHRVNRTLLRVFYGLDIAQLDPLIRELCSFQ</sequence>
<dbReference type="InterPro" id="IPR050234">
    <property type="entry name" value="Nuclear_hormone_rcpt_NR1"/>
</dbReference>
<gene>
    <name evidence="14" type="ORF">L3Y34_004144</name>
</gene>
<dbReference type="GO" id="GO:0008270">
    <property type="term" value="F:zinc ion binding"/>
    <property type="evidence" value="ECO:0007669"/>
    <property type="project" value="UniProtKB-KW"/>
</dbReference>
<proteinExistence type="inferred from homology"/>
<dbReference type="InterPro" id="IPR000536">
    <property type="entry name" value="Nucl_hrmn_rcpt_lig-bd"/>
</dbReference>
<dbReference type="Proteomes" id="UP000827892">
    <property type="component" value="Chromosome IV"/>
</dbReference>
<dbReference type="Pfam" id="PF00105">
    <property type="entry name" value="zf-C4"/>
    <property type="match status" value="1"/>
</dbReference>
<comment type="subcellular location">
    <subcellularLocation>
        <location evidence="10">Nucleus</location>
    </subcellularLocation>
</comment>
<evidence type="ECO:0000256" key="8">
    <source>
        <dbReference type="ARBA" id="ARBA00023170"/>
    </source>
</evidence>
<evidence type="ECO:0000256" key="5">
    <source>
        <dbReference type="ARBA" id="ARBA00023015"/>
    </source>
</evidence>
<dbReference type="InterPro" id="IPR013088">
    <property type="entry name" value="Znf_NHR/GATA"/>
</dbReference>
<dbReference type="PANTHER" id="PTHR24082">
    <property type="entry name" value="NUCLEAR HORMONE RECEPTOR"/>
    <property type="match status" value="1"/>
</dbReference>
<dbReference type="Gene3D" id="1.10.565.10">
    <property type="entry name" value="Retinoid X Receptor"/>
    <property type="match status" value="1"/>
</dbReference>
<dbReference type="SUPFAM" id="SSF48508">
    <property type="entry name" value="Nuclear receptor ligand-binding domain"/>
    <property type="match status" value="1"/>
</dbReference>
<dbReference type="SMART" id="SM00399">
    <property type="entry name" value="ZnF_C4"/>
    <property type="match status" value="1"/>
</dbReference>
<feature type="domain" description="NR LBD" evidence="13">
    <location>
        <begin position="352"/>
        <end position="576"/>
    </location>
</feature>